<protein>
    <recommendedName>
        <fullName evidence="1">RNase H type-1 domain-containing protein</fullName>
    </recommendedName>
</protein>
<dbReference type="CDD" id="cd06222">
    <property type="entry name" value="RNase_H_like"/>
    <property type="match status" value="1"/>
</dbReference>
<reference evidence="2" key="1">
    <citation type="submission" date="2021-01" db="EMBL/GenBank/DDBJ databases">
        <authorList>
            <person name="Lovell J.T."/>
            <person name="Bentley N."/>
            <person name="Bhattarai G."/>
            <person name="Jenkins J.W."/>
            <person name="Sreedasyam A."/>
            <person name="Alarcon Y."/>
            <person name="Bock C."/>
            <person name="Boston L."/>
            <person name="Carlson J."/>
            <person name="Cervantes K."/>
            <person name="Clermont K."/>
            <person name="Krom N."/>
            <person name="Kubenka K."/>
            <person name="Mamidi S."/>
            <person name="Mattison C."/>
            <person name="Monteros M."/>
            <person name="Pisani C."/>
            <person name="Plott C."/>
            <person name="Rajasekar S."/>
            <person name="Rhein H.S."/>
            <person name="Rohla C."/>
            <person name="Song M."/>
            <person name="Hilaire R.S."/>
            <person name="Shu S."/>
            <person name="Wells L."/>
            <person name="Wang X."/>
            <person name="Webber J."/>
            <person name="Heerema R.J."/>
            <person name="Klein P."/>
            <person name="Conner P."/>
            <person name="Grauke L."/>
            <person name="Grimwood J."/>
            <person name="Schmutz J."/>
            <person name="Randall J.J."/>
        </authorList>
    </citation>
    <scope>NUCLEOTIDE SEQUENCE</scope>
    <source>
        <tissue evidence="2">Leaf</tissue>
    </source>
</reference>
<evidence type="ECO:0000313" key="3">
    <source>
        <dbReference type="Proteomes" id="UP000811246"/>
    </source>
</evidence>
<proteinExistence type="predicted"/>
<accession>A0A922FKG6</accession>
<gene>
    <name evidence="2" type="ORF">I3842_03G158300</name>
</gene>
<dbReference type="EMBL" id="CM031827">
    <property type="protein sequence ID" value="KAG6722412.1"/>
    <property type="molecule type" value="Genomic_DNA"/>
</dbReference>
<sequence length="129" mass="14349">MSSYVKANWDIALDHPYQKMGVGIIIINENGEILVAKSLGTFMAVSLCLELGFNRIVSEGDAKNVVDGHILHEIQILLSSLQNWEFHFVPRDANQLAHNLAKAAISLKDASMFIYDVPVHIQDLVFTSI</sequence>
<dbReference type="InterPro" id="IPR044730">
    <property type="entry name" value="RNase_H-like_dom_plant"/>
</dbReference>
<dbReference type="GO" id="GO:0004523">
    <property type="term" value="F:RNA-DNA hybrid ribonuclease activity"/>
    <property type="evidence" value="ECO:0007669"/>
    <property type="project" value="InterPro"/>
</dbReference>
<dbReference type="Proteomes" id="UP000811246">
    <property type="component" value="Chromosome 3"/>
</dbReference>
<dbReference type="InterPro" id="IPR052929">
    <property type="entry name" value="RNase_H-like_EbsB-rel"/>
</dbReference>
<dbReference type="PANTHER" id="PTHR47074:SF48">
    <property type="entry name" value="POLYNUCLEOTIDYL TRANSFERASE, RIBONUCLEASE H-LIKE SUPERFAMILY PROTEIN"/>
    <property type="match status" value="1"/>
</dbReference>
<name>A0A922FKG6_CARIL</name>
<evidence type="ECO:0000313" key="2">
    <source>
        <dbReference type="EMBL" id="KAG6722412.1"/>
    </source>
</evidence>
<dbReference type="AlphaFoldDB" id="A0A922FKG6"/>
<organism evidence="2 3">
    <name type="scientific">Carya illinoinensis</name>
    <name type="common">Pecan</name>
    <dbReference type="NCBI Taxonomy" id="32201"/>
    <lineage>
        <taxon>Eukaryota</taxon>
        <taxon>Viridiplantae</taxon>
        <taxon>Streptophyta</taxon>
        <taxon>Embryophyta</taxon>
        <taxon>Tracheophyta</taxon>
        <taxon>Spermatophyta</taxon>
        <taxon>Magnoliopsida</taxon>
        <taxon>eudicotyledons</taxon>
        <taxon>Gunneridae</taxon>
        <taxon>Pentapetalae</taxon>
        <taxon>rosids</taxon>
        <taxon>fabids</taxon>
        <taxon>Fagales</taxon>
        <taxon>Juglandaceae</taxon>
        <taxon>Carya</taxon>
    </lineage>
</organism>
<dbReference type="GO" id="GO:0003676">
    <property type="term" value="F:nucleic acid binding"/>
    <property type="evidence" value="ECO:0007669"/>
    <property type="project" value="InterPro"/>
</dbReference>
<comment type="caution">
    <text evidence="2">The sequence shown here is derived from an EMBL/GenBank/DDBJ whole genome shotgun (WGS) entry which is preliminary data.</text>
</comment>
<feature type="domain" description="RNase H type-1" evidence="1">
    <location>
        <begin position="70"/>
        <end position="104"/>
    </location>
</feature>
<dbReference type="Pfam" id="PF13456">
    <property type="entry name" value="RVT_3"/>
    <property type="match status" value="1"/>
</dbReference>
<dbReference type="InterPro" id="IPR002156">
    <property type="entry name" value="RNaseH_domain"/>
</dbReference>
<evidence type="ECO:0000259" key="1">
    <source>
        <dbReference type="Pfam" id="PF13456"/>
    </source>
</evidence>
<dbReference type="PANTHER" id="PTHR47074">
    <property type="entry name" value="BNAC02G40300D PROTEIN"/>
    <property type="match status" value="1"/>
</dbReference>